<feature type="compositionally biased region" description="Polar residues" evidence="1">
    <location>
        <begin position="330"/>
        <end position="371"/>
    </location>
</feature>
<dbReference type="RefSeq" id="WP_394461713.1">
    <property type="nucleotide sequence ID" value="NZ_JBIGHZ010000004.1"/>
</dbReference>
<sequence>MTYIKRLIIYKLIFRLLILFLCAPIQSYSQALPKFNPSNVTRSVSGVMQDGMRARGFAANDPRFMATLSSSSAVIGGVAGTTAAAIVVGTVTAPAWASVALAAGVGAVVTYGVTLGVEGLVAWLFGSDAIDVTQNNSNAPVSGLVLGGAYWSTGGTSGVIYGGDGIAVAREGYGQWANRWGIENSPSCELIAGNSIAKCVATVPDPVTGAYAVRQALLYKSGAPSSCSTGYFFLENSGCKPYTPPKDMNIARATPQQAISALPQSELEKPLNPAIVAALANRAWQQAASQQGYSGLPYPQSNPITDSEVKKWIQTNPSFAPRVGDFVSPNPATNAQQSPWALPLNPSQPSTAPVTGSNPNVTNPASQNPLTNLGPDPGIGAPAIETTPSAQQILDPVLNMLPGHRSFTASSQVGTCPTPTINLYGSHVMDAHCILIDQNKGVIQGVMTFAWSVIALFIILSA</sequence>
<organism evidence="3 4">
    <name type="scientific">Roseateles rivi</name>
    <dbReference type="NCBI Taxonomy" id="3299028"/>
    <lineage>
        <taxon>Bacteria</taxon>
        <taxon>Pseudomonadati</taxon>
        <taxon>Pseudomonadota</taxon>
        <taxon>Betaproteobacteria</taxon>
        <taxon>Burkholderiales</taxon>
        <taxon>Sphaerotilaceae</taxon>
        <taxon>Roseateles</taxon>
    </lineage>
</organism>
<keyword evidence="2" id="KW-0472">Membrane</keyword>
<dbReference type="Proteomes" id="UP001606099">
    <property type="component" value="Unassembled WGS sequence"/>
</dbReference>
<protein>
    <submittedName>
        <fullName evidence="3">Uncharacterized protein</fullName>
    </submittedName>
</protein>
<feature type="region of interest" description="Disordered" evidence="1">
    <location>
        <begin position="322"/>
        <end position="383"/>
    </location>
</feature>
<feature type="transmembrane region" description="Helical" evidence="2">
    <location>
        <begin position="441"/>
        <end position="460"/>
    </location>
</feature>
<comment type="caution">
    <text evidence="3">The sequence shown here is derived from an EMBL/GenBank/DDBJ whole genome shotgun (WGS) entry which is preliminary data.</text>
</comment>
<proteinExistence type="predicted"/>
<evidence type="ECO:0000313" key="3">
    <source>
        <dbReference type="EMBL" id="MFG6448969.1"/>
    </source>
</evidence>
<keyword evidence="2" id="KW-1133">Transmembrane helix</keyword>
<evidence type="ECO:0000256" key="1">
    <source>
        <dbReference type="SAM" id="MobiDB-lite"/>
    </source>
</evidence>
<gene>
    <name evidence="3" type="ORF">ACG0Z6_12075</name>
</gene>
<reference evidence="3 4" key="1">
    <citation type="submission" date="2024-08" db="EMBL/GenBank/DDBJ databases">
        <authorList>
            <person name="Lu H."/>
        </authorList>
    </citation>
    <scope>NUCLEOTIDE SEQUENCE [LARGE SCALE GENOMIC DNA]</scope>
    <source>
        <strain evidence="3 4">BYS180W</strain>
    </source>
</reference>
<evidence type="ECO:0000256" key="2">
    <source>
        <dbReference type="SAM" id="Phobius"/>
    </source>
</evidence>
<name>A0ABW7FXB3_9BURK</name>
<dbReference type="EMBL" id="JBIGHZ010000004">
    <property type="protein sequence ID" value="MFG6448969.1"/>
    <property type="molecule type" value="Genomic_DNA"/>
</dbReference>
<accession>A0ABW7FXB3</accession>
<evidence type="ECO:0000313" key="4">
    <source>
        <dbReference type="Proteomes" id="UP001606099"/>
    </source>
</evidence>
<keyword evidence="2" id="KW-0812">Transmembrane</keyword>
<keyword evidence="4" id="KW-1185">Reference proteome</keyword>